<feature type="transmembrane region" description="Helical" evidence="1">
    <location>
        <begin position="124"/>
        <end position="142"/>
    </location>
</feature>
<reference evidence="2 3" key="1">
    <citation type="submission" date="2019-07" db="EMBL/GenBank/DDBJ databases">
        <title>Full genome sequence of Sphingomonas sp. 4R-6-7(HKS19).</title>
        <authorList>
            <person name="Im W.-T."/>
        </authorList>
    </citation>
    <scope>NUCLEOTIDE SEQUENCE [LARGE SCALE GENOMIC DNA]</scope>
    <source>
        <strain evidence="2 3">HKS19</strain>
    </source>
</reference>
<dbReference type="AlphaFoldDB" id="A0A5B8LDZ6"/>
<keyword evidence="1" id="KW-0812">Transmembrane</keyword>
<accession>A0A5B8LDZ6</accession>
<protein>
    <submittedName>
        <fullName evidence="2">Uncharacterized protein</fullName>
    </submittedName>
</protein>
<dbReference type="EMBL" id="CP042306">
    <property type="protein sequence ID" value="QDZ06146.1"/>
    <property type="molecule type" value="Genomic_DNA"/>
</dbReference>
<feature type="transmembrane region" description="Helical" evidence="1">
    <location>
        <begin position="295"/>
        <end position="315"/>
    </location>
</feature>
<feature type="transmembrane region" description="Helical" evidence="1">
    <location>
        <begin position="248"/>
        <end position="269"/>
    </location>
</feature>
<feature type="transmembrane region" description="Helical" evidence="1">
    <location>
        <begin position="83"/>
        <end position="104"/>
    </location>
</feature>
<evidence type="ECO:0000256" key="1">
    <source>
        <dbReference type="SAM" id="Phobius"/>
    </source>
</evidence>
<dbReference type="RefSeq" id="WP_146569230.1">
    <property type="nucleotide sequence ID" value="NZ_CP042306.1"/>
</dbReference>
<name>A0A5B8LDZ6_9SPHN</name>
<evidence type="ECO:0000313" key="2">
    <source>
        <dbReference type="EMBL" id="QDZ06146.1"/>
    </source>
</evidence>
<sequence>MDLIDRYLSAIRWNLPRGSNAEDILAELRDVIGNRIEEREDALGRPLDEKEVGVVLRDFGHPLVVAARYGTQQWLIGPDLFPFYWFALKVVLAISVLLTLLSGVGDIVAGGHPLQSLAHVLGGAWWSLLGNAGFVTLIFAIIERTGWLTDHLGRWSPEHLPDLGDLKIKTKPQSQWESVFEVVVGIGIIAWWAGFVPLPIAYTDVKGLTLVPDPIWTVMWLPILVLLIARTVFNLVQWLRPRWKAVRGVLSVGTAAAAIGILVIVYQAGHWVTATSATMPAGQIADIDRSTNLGIHYALIVGGVIWVLQCGKELWRIAVAKR</sequence>
<dbReference type="Proteomes" id="UP000315673">
    <property type="component" value="Chromosome"/>
</dbReference>
<feature type="transmembrane region" description="Helical" evidence="1">
    <location>
        <begin position="179"/>
        <end position="202"/>
    </location>
</feature>
<feature type="transmembrane region" description="Helical" evidence="1">
    <location>
        <begin position="214"/>
        <end position="236"/>
    </location>
</feature>
<keyword evidence="1" id="KW-0472">Membrane</keyword>
<organism evidence="2 3">
    <name type="scientific">Sphingomonas panacisoli</name>
    <dbReference type="NCBI Taxonomy" id="1813879"/>
    <lineage>
        <taxon>Bacteria</taxon>
        <taxon>Pseudomonadati</taxon>
        <taxon>Pseudomonadota</taxon>
        <taxon>Alphaproteobacteria</taxon>
        <taxon>Sphingomonadales</taxon>
        <taxon>Sphingomonadaceae</taxon>
        <taxon>Sphingomonas</taxon>
    </lineage>
</organism>
<dbReference type="KEGG" id="spai:FPZ24_00560"/>
<evidence type="ECO:0000313" key="3">
    <source>
        <dbReference type="Proteomes" id="UP000315673"/>
    </source>
</evidence>
<keyword evidence="1" id="KW-1133">Transmembrane helix</keyword>
<dbReference type="OrthoDB" id="116789at2"/>
<proteinExistence type="predicted"/>
<gene>
    <name evidence="2" type="ORF">FPZ24_00560</name>
</gene>
<keyword evidence="3" id="KW-1185">Reference proteome</keyword>